<organism evidence="1 2">
    <name type="scientific">Heyndrickxia shackletonii</name>
    <dbReference type="NCBI Taxonomy" id="157838"/>
    <lineage>
        <taxon>Bacteria</taxon>
        <taxon>Bacillati</taxon>
        <taxon>Bacillota</taxon>
        <taxon>Bacilli</taxon>
        <taxon>Bacillales</taxon>
        <taxon>Bacillaceae</taxon>
        <taxon>Heyndrickxia</taxon>
    </lineage>
</organism>
<sequence length="128" mass="14289">MQIKKANPENVAPPIAQYHHVTVIPKEAELVVLSGQVGNDKNGTIPDDIETQFVNALENIKSILKSEGIDVTNVFKINIWLTESINRELYLKKWSEFHKQSPPATTLAYVAGLARPEIKVEVEAWAAK</sequence>
<proteinExistence type="predicted"/>
<dbReference type="PATRIC" id="fig|157838.3.peg.2972"/>
<dbReference type="Gene3D" id="3.30.1330.40">
    <property type="entry name" value="RutC-like"/>
    <property type="match status" value="1"/>
</dbReference>
<dbReference type="PANTHER" id="PTHR43857">
    <property type="entry name" value="BLR7761 PROTEIN"/>
    <property type="match status" value="1"/>
</dbReference>
<dbReference type="CDD" id="cd00448">
    <property type="entry name" value="YjgF_YER057c_UK114_family"/>
    <property type="match status" value="1"/>
</dbReference>
<accession>A0A0Q3WYP8</accession>
<comment type="caution">
    <text evidence="1">The sequence shown here is derived from an EMBL/GenBank/DDBJ whole genome shotgun (WGS) entry which is preliminary data.</text>
</comment>
<dbReference type="PANTHER" id="PTHR43857:SF1">
    <property type="entry name" value="YJGH FAMILY PROTEIN"/>
    <property type="match status" value="1"/>
</dbReference>
<dbReference type="STRING" id="157838.AN964_13365"/>
<keyword evidence="2" id="KW-1185">Reference proteome</keyword>
<dbReference type="InterPro" id="IPR006175">
    <property type="entry name" value="YjgF/YER057c/UK114"/>
</dbReference>
<gene>
    <name evidence="1" type="ORF">AN964_13365</name>
</gene>
<reference evidence="1 2" key="1">
    <citation type="submission" date="2015-09" db="EMBL/GenBank/DDBJ databases">
        <title>Genome sequencing project for genomic taxonomy and phylogenomics of Bacillus-like bacteria.</title>
        <authorList>
            <person name="Liu B."/>
            <person name="Wang J."/>
            <person name="Zhu Y."/>
            <person name="Liu G."/>
            <person name="Chen Q."/>
            <person name="Chen Z."/>
            <person name="Lan J."/>
            <person name="Che J."/>
            <person name="Ge C."/>
            <person name="Shi H."/>
            <person name="Pan Z."/>
            <person name="Liu X."/>
        </authorList>
    </citation>
    <scope>NUCLEOTIDE SEQUENCE [LARGE SCALE GENOMIC DNA]</scope>
    <source>
        <strain evidence="1 2">LMG 18435</strain>
    </source>
</reference>
<dbReference type="RefSeq" id="WP_055740155.1">
    <property type="nucleotide sequence ID" value="NZ_JAAIWL010000008.1"/>
</dbReference>
<protein>
    <submittedName>
        <fullName evidence="1">Enamine deaminase RidA</fullName>
    </submittedName>
</protein>
<dbReference type="AlphaFoldDB" id="A0A0Q3WYP8"/>
<dbReference type="Proteomes" id="UP000051888">
    <property type="component" value="Unassembled WGS sequence"/>
</dbReference>
<dbReference type="OrthoDB" id="9795206at2"/>
<dbReference type="Pfam" id="PF01042">
    <property type="entry name" value="Ribonuc_L-PSP"/>
    <property type="match status" value="1"/>
</dbReference>
<dbReference type="InterPro" id="IPR035959">
    <property type="entry name" value="RutC-like_sf"/>
</dbReference>
<evidence type="ECO:0000313" key="1">
    <source>
        <dbReference type="EMBL" id="KQL54387.1"/>
    </source>
</evidence>
<name>A0A0Q3WYP8_9BACI</name>
<dbReference type="EMBL" id="LJJC01000004">
    <property type="protein sequence ID" value="KQL54387.1"/>
    <property type="molecule type" value="Genomic_DNA"/>
</dbReference>
<evidence type="ECO:0000313" key="2">
    <source>
        <dbReference type="Proteomes" id="UP000051888"/>
    </source>
</evidence>
<dbReference type="SUPFAM" id="SSF55298">
    <property type="entry name" value="YjgF-like"/>
    <property type="match status" value="1"/>
</dbReference>